<evidence type="ECO:0000256" key="2">
    <source>
        <dbReference type="ARBA" id="ARBA00022980"/>
    </source>
</evidence>
<feature type="non-terminal residue" evidence="5">
    <location>
        <position position="69"/>
    </location>
</feature>
<evidence type="ECO:0000313" key="5">
    <source>
        <dbReference type="EMBL" id="CAH2041187.1"/>
    </source>
</evidence>
<dbReference type="PANTHER" id="PTHR12538">
    <property type="entry name" value="40S RIBOSOMAL PROTEIN S26"/>
    <property type="match status" value="1"/>
</dbReference>
<keyword evidence="3 4" id="KW-0687">Ribonucleoprotein</keyword>
<evidence type="ECO:0000256" key="1">
    <source>
        <dbReference type="ARBA" id="ARBA00008596"/>
    </source>
</evidence>
<dbReference type="Pfam" id="PF01283">
    <property type="entry name" value="Ribosomal_S26e"/>
    <property type="match status" value="1"/>
</dbReference>
<evidence type="ECO:0000256" key="3">
    <source>
        <dbReference type="ARBA" id="ARBA00023274"/>
    </source>
</evidence>
<dbReference type="PANTHER" id="PTHR12538:SF0">
    <property type="entry name" value="40S RIBOSOMAL PROTEIN S26"/>
    <property type="match status" value="1"/>
</dbReference>
<proteinExistence type="inferred from homology"/>
<sequence>VKAIKRFIVRNILEQAAIRYVQEASVYDGYILPKLYAKKYCVSCVIHSHLSDPAPTAWFILFRHVLPDA</sequence>
<dbReference type="GO" id="GO:0003735">
    <property type="term" value="F:structural constituent of ribosome"/>
    <property type="evidence" value="ECO:0007669"/>
    <property type="project" value="InterPro"/>
</dbReference>
<reference evidence="5 6" key="1">
    <citation type="submission" date="2022-03" db="EMBL/GenBank/DDBJ databases">
        <authorList>
            <person name="Nunn A."/>
            <person name="Chopra R."/>
            <person name="Nunn A."/>
            <person name="Contreras Garrido A."/>
        </authorList>
    </citation>
    <scope>NUCLEOTIDE SEQUENCE [LARGE SCALE GENOMIC DNA]</scope>
</reference>
<dbReference type="GO" id="GO:0003729">
    <property type="term" value="F:mRNA binding"/>
    <property type="evidence" value="ECO:0007669"/>
    <property type="project" value="TreeGrafter"/>
</dbReference>
<dbReference type="Proteomes" id="UP000836841">
    <property type="component" value="Unassembled WGS sequence"/>
</dbReference>
<evidence type="ECO:0000313" key="6">
    <source>
        <dbReference type="Proteomes" id="UP000836841"/>
    </source>
</evidence>
<comment type="caution">
    <text evidence="5">The sequence shown here is derived from an EMBL/GenBank/DDBJ whole genome shotgun (WGS) entry which is preliminary data.</text>
</comment>
<dbReference type="AlphaFoldDB" id="A0AAU9RG28"/>
<dbReference type="InterPro" id="IPR038551">
    <property type="entry name" value="Ribosomal_eS26_sf"/>
</dbReference>
<dbReference type="Gene3D" id="3.30.1740.20">
    <property type="entry name" value="Ribosomal protein S26e"/>
    <property type="match status" value="1"/>
</dbReference>
<keyword evidence="2 4" id="KW-0689">Ribosomal protein</keyword>
<feature type="non-terminal residue" evidence="5">
    <location>
        <position position="1"/>
    </location>
</feature>
<organism evidence="5 6">
    <name type="scientific">Thlaspi arvense</name>
    <name type="common">Field penny-cress</name>
    <dbReference type="NCBI Taxonomy" id="13288"/>
    <lineage>
        <taxon>Eukaryota</taxon>
        <taxon>Viridiplantae</taxon>
        <taxon>Streptophyta</taxon>
        <taxon>Embryophyta</taxon>
        <taxon>Tracheophyta</taxon>
        <taxon>Spermatophyta</taxon>
        <taxon>Magnoliopsida</taxon>
        <taxon>eudicotyledons</taxon>
        <taxon>Gunneridae</taxon>
        <taxon>Pentapetalae</taxon>
        <taxon>rosids</taxon>
        <taxon>malvids</taxon>
        <taxon>Brassicales</taxon>
        <taxon>Brassicaceae</taxon>
        <taxon>Thlaspideae</taxon>
        <taxon>Thlaspi</taxon>
    </lineage>
</organism>
<evidence type="ECO:0000256" key="4">
    <source>
        <dbReference type="RuleBase" id="RU363128"/>
    </source>
</evidence>
<accession>A0AAU9RG28</accession>
<gene>
    <name evidence="5" type="ORF">TAV2_LOCUS4414</name>
</gene>
<dbReference type="EMBL" id="CAJVSB020000081">
    <property type="protein sequence ID" value="CAH2041187.1"/>
    <property type="molecule type" value="Genomic_DNA"/>
</dbReference>
<protein>
    <recommendedName>
        <fullName evidence="4">40S ribosomal protein S26</fullName>
    </recommendedName>
</protein>
<dbReference type="GO" id="GO:0022627">
    <property type="term" value="C:cytosolic small ribosomal subunit"/>
    <property type="evidence" value="ECO:0007669"/>
    <property type="project" value="TreeGrafter"/>
</dbReference>
<dbReference type="InterPro" id="IPR000892">
    <property type="entry name" value="Ribosomal_eS26"/>
</dbReference>
<dbReference type="GO" id="GO:0006412">
    <property type="term" value="P:translation"/>
    <property type="evidence" value="ECO:0007669"/>
    <property type="project" value="InterPro"/>
</dbReference>
<keyword evidence="6" id="KW-1185">Reference proteome</keyword>
<name>A0AAU9RG28_THLAR</name>
<comment type="similarity">
    <text evidence="1 4">Belongs to the eukaryotic ribosomal protein eS26 family.</text>
</comment>